<name>A0ABR2MXG8_9ASPA</name>
<reference evidence="1 2" key="1">
    <citation type="journal article" date="2022" name="Nat. Plants">
        <title>Genomes of leafy and leafless Platanthera orchids illuminate the evolution of mycoheterotrophy.</title>
        <authorList>
            <person name="Li M.H."/>
            <person name="Liu K.W."/>
            <person name="Li Z."/>
            <person name="Lu H.C."/>
            <person name="Ye Q.L."/>
            <person name="Zhang D."/>
            <person name="Wang J.Y."/>
            <person name="Li Y.F."/>
            <person name="Zhong Z.M."/>
            <person name="Liu X."/>
            <person name="Yu X."/>
            <person name="Liu D.K."/>
            <person name="Tu X.D."/>
            <person name="Liu B."/>
            <person name="Hao Y."/>
            <person name="Liao X.Y."/>
            <person name="Jiang Y.T."/>
            <person name="Sun W.H."/>
            <person name="Chen J."/>
            <person name="Chen Y.Q."/>
            <person name="Ai Y."/>
            <person name="Zhai J.W."/>
            <person name="Wu S.S."/>
            <person name="Zhou Z."/>
            <person name="Hsiao Y.Y."/>
            <person name="Wu W.L."/>
            <person name="Chen Y.Y."/>
            <person name="Lin Y.F."/>
            <person name="Hsu J.L."/>
            <person name="Li C.Y."/>
            <person name="Wang Z.W."/>
            <person name="Zhao X."/>
            <person name="Zhong W.Y."/>
            <person name="Ma X.K."/>
            <person name="Ma L."/>
            <person name="Huang J."/>
            <person name="Chen G.Z."/>
            <person name="Huang M.Z."/>
            <person name="Huang L."/>
            <person name="Peng D.H."/>
            <person name="Luo Y.B."/>
            <person name="Zou S.Q."/>
            <person name="Chen S.P."/>
            <person name="Lan S."/>
            <person name="Tsai W.C."/>
            <person name="Van de Peer Y."/>
            <person name="Liu Z.J."/>
        </authorList>
    </citation>
    <scope>NUCLEOTIDE SEQUENCE [LARGE SCALE GENOMIC DNA]</scope>
    <source>
        <strain evidence="1">Lor288</strain>
    </source>
</reference>
<sequence length="75" mass="8647">MRETRCRCRSFDNISISVWNSLRPWSEEGLPRFTASFTPSSRTPKYTLPNPPTPITFFSSKFEVACWSSAKVKNL</sequence>
<protein>
    <submittedName>
        <fullName evidence="1">Uncharacterized protein</fullName>
    </submittedName>
</protein>
<keyword evidence="2" id="KW-1185">Reference proteome</keyword>
<comment type="caution">
    <text evidence="1">The sequence shown here is derived from an EMBL/GenBank/DDBJ whole genome shotgun (WGS) entry which is preliminary data.</text>
</comment>
<accession>A0ABR2MXG8</accession>
<proteinExistence type="predicted"/>
<dbReference type="EMBL" id="JBBWWR010000004">
    <property type="protein sequence ID" value="KAK8968613.1"/>
    <property type="molecule type" value="Genomic_DNA"/>
</dbReference>
<dbReference type="Proteomes" id="UP001412067">
    <property type="component" value="Unassembled WGS sequence"/>
</dbReference>
<evidence type="ECO:0000313" key="2">
    <source>
        <dbReference type="Proteomes" id="UP001412067"/>
    </source>
</evidence>
<evidence type="ECO:0000313" key="1">
    <source>
        <dbReference type="EMBL" id="KAK8968613.1"/>
    </source>
</evidence>
<gene>
    <name evidence="1" type="ORF">KSP40_PGU000647</name>
</gene>
<organism evidence="1 2">
    <name type="scientific">Platanthera guangdongensis</name>
    <dbReference type="NCBI Taxonomy" id="2320717"/>
    <lineage>
        <taxon>Eukaryota</taxon>
        <taxon>Viridiplantae</taxon>
        <taxon>Streptophyta</taxon>
        <taxon>Embryophyta</taxon>
        <taxon>Tracheophyta</taxon>
        <taxon>Spermatophyta</taxon>
        <taxon>Magnoliopsida</taxon>
        <taxon>Liliopsida</taxon>
        <taxon>Asparagales</taxon>
        <taxon>Orchidaceae</taxon>
        <taxon>Orchidoideae</taxon>
        <taxon>Orchideae</taxon>
        <taxon>Orchidinae</taxon>
        <taxon>Platanthera</taxon>
    </lineage>
</organism>